<evidence type="ECO:0000313" key="2">
    <source>
        <dbReference type="Proteomes" id="UP000055024"/>
    </source>
</evidence>
<dbReference type="EMBL" id="JYDP01000225">
    <property type="protein sequence ID" value="KRZ02535.1"/>
    <property type="molecule type" value="Genomic_DNA"/>
</dbReference>
<sequence>MKTDIRYTTYTINQCDFQNNGTVKHKQKAGAIPELKWHLITQFAPPLLPRFDGKEPLAL</sequence>
<reference evidence="1 2" key="1">
    <citation type="submission" date="2015-01" db="EMBL/GenBank/DDBJ databases">
        <title>Evolution of Trichinella species and genotypes.</title>
        <authorList>
            <person name="Korhonen P.K."/>
            <person name="Edoardo P."/>
            <person name="Giuseppe L.R."/>
            <person name="Gasser R.B."/>
        </authorList>
    </citation>
    <scope>NUCLEOTIDE SEQUENCE [LARGE SCALE GENOMIC DNA]</scope>
    <source>
        <strain evidence="1">ISS1029</strain>
    </source>
</reference>
<accession>A0A0V1GVY7</accession>
<organism evidence="1 2">
    <name type="scientific">Trichinella zimbabwensis</name>
    <dbReference type="NCBI Taxonomy" id="268475"/>
    <lineage>
        <taxon>Eukaryota</taxon>
        <taxon>Metazoa</taxon>
        <taxon>Ecdysozoa</taxon>
        <taxon>Nematoda</taxon>
        <taxon>Enoplea</taxon>
        <taxon>Dorylaimia</taxon>
        <taxon>Trichinellida</taxon>
        <taxon>Trichinellidae</taxon>
        <taxon>Trichinella</taxon>
    </lineage>
</organism>
<dbReference type="AlphaFoldDB" id="A0A0V1GVY7"/>
<keyword evidence="2" id="KW-1185">Reference proteome</keyword>
<proteinExistence type="predicted"/>
<protein>
    <submittedName>
        <fullName evidence="1">Uncharacterized protein</fullName>
    </submittedName>
</protein>
<comment type="caution">
    <text evidence="1">The sequence shown here is derived from an EMBL/GenBank/DDBJ whole genome shotgun (WGS) entry which is preliminary data.</text>
</comment>
<evidence type="ECO:0000313" key="1">
    <source>
        <dbReference type="EMBL" id="KRZ02535.1"/>
    </source>
</evidence>
<dbReference type="Proteomes" id="UP000055024">
    <property type="component" value="Unassembled WGS sequence"/>
</dbReference>
<name>A0A0V1GVY7_9BILA</name>
<gene>
    <name evidence="1" type="ORF">T11_11453</name>
</gene>